<comment type="caution">
    <text evidence="1">The sequence shown here is derived from an EMBL/GenBank/DDBJ whole genome shotgun (WGS) entry which is preliminary data.</text>
</comment>
<gene>
    <name evidence="1" type="ORF">V6N12_011586</name>
</gene>
<organism evidence="1 2">
    <name type="scientific">Hibiscus sabdariffa</name>
    <name type="common">roselle</name>
    <dbReference type="NCBI Taxonomy" id="183260"/>
    <lineage>
        <taxon>Eukaryota</taxon>
        <taxon>Viridiplantae</taxon>
        <taxon>Streptophyta</taxon>
        <taxon>Embryophyta</taxon>
        <taxon>Tracheophyta</taxon>
        <taxon>Spermatophyta</taxon>
        <taxon>Magnoliopsida</taxon>
        <taxon>eudicotyledons</taxon>
        <taxon>Gunneridae</taxon>
        <taxon>Pentapetalae</taxon>
        <taxon>rosids</taxon>
        <taxon>malvids</taxon>
        <taxon>Malvales</taxon>
        <taxon>Malvaceae</taxon>
        <taxon>Malvoideae</taxon>
        <taxon>Hibiscus</taxon>
    </lineage>
</organism>
<dbReference type="EMBL" id="JBBPBM010000235">
    <property type="protein sequence ID" value="KAK8499501.1"/>
    <property type="molecule type" value="Genomic_DNA"/>
</dbReference>
<evidence type="ECO:0000313" key="1">
    <source>
        <dbReference type="EMBL" id="KAK8499501.1"/>
    </source>
</evidence>
<dbReference type="Proteomes" id="UP001472677">
    <property type="component" value="Unassembled WGS sequence"/>
</dbReference>
<name>A0ABR2B0K9_9ROSI</name>
<protein>
    <submittedName>
        <fullName evidence="1">Uncharacterized protein</fullName>
    </submittedName>
</protein>
<accession>A0ABR2B0K9</accession>
<sequence length="66" mass="7570">MAEPTWNSVSGRRKDEANFTTASSRNAKILYRNTAKRHRVKDKTCHLGWRSMSIYILRDAAAEPGF</sequence>
<keyword evidence="2" id="KW-1185">Reference proteome</keyword>
<proteinExistence type="predicted"/>
<evidence type="ECO:0000313" key="2">
    <source>
        <dbReference type="Proteomes" id="UP001472677"/>
    </source>
</evidence>
<reference evidence="1 2" key="1">
    <citation type="journal article" date="2024" name="G3 (Bethesda)">
        <title>Genome assembly of Hibiscus sabdariffa L. provides insights into metabolisms of medicinal natural products.</title>
        <authorList>
            <person name="Kim T."/>
        </authorList>
    </citation>
    <scope>NUCLEOTIDE SEQUENCE [LARGE SCALE GENOMIC DNA]</scope>
    <source>
        <strain evidence="1">TK-2024</strain>
        <tissue evidence="1">Old leaves</tissue>
    </source>
</reference>